<keyword evidence="4" id="KW-0436">Ligase</keyword>
<protein>
    <submittedName>
        <fullName evidence="4">2-succinylbenzoate--CoA ligase, chloroplastic/peroxisomal</fullName>
    </submittedName>
</protein>
<accession>A0A2J8ACN8</accession>
<feature type="compositionally biased region" description="Gly residues" evidence="1">
    <location>
        <begin position="553"/>
        <end position="567"/>
    </location>
</feature>
<dbReference type="PANTHER" id="PTHR43201">
    <property type="entry name" value="ACYL-COA SYNTHETASE"/>
    <property type="match status" value="1"/>
</dbReference>
<feature type="compositionally biased region" description="Low complexity" evidence="1">
    <location>
        <begin position="229"/>
        <end position="252"/>
    </location>
</feature>
<sequence>MTSPHHVCAPLLSLAQRRPDDPVLIDADPSLGAAVRTTTGSQLLHRVSLLSRAVSACLAPGSVVVLAAQASSAMLEVLLAALDAGCVVCPVNWRWTPLELAEALARLSPAAILYDGACAELTRLALASAYHAGPQAASVADPYQHSAACGDGCSPQQRPGRQPPLACLIDHPRCDQQQQQRSHGCQPTTAAARPPPFITVAPPAALTTAGLLHAAAAAAAATATPSTTASAAAPTSTTAGGPQTAAPSTASPQPQPPHPPHHPLQPQLLAPPSGGALLVFTSGTTAAPKGVLLTHAAFHAQSQAKLALVGYGPADTYLHLAPLFHIGGLSSACAALMGGAAHVFLPRFEAGAALRAIVRQRVTAFIAVPTMLQDLAAAAAAAGLSGTDAAAAPLHDGAEAGAAAAGLALGPAAAAWQDAGRGDGGGGGVWCVQRILVGAGGTSPALQSAVARTFPRAHLLSAYGMTEACSSITFCSLSRPTPASHASGAAWASTLGAPPNRARTAAERVGPGQGSVPVAGVPPAGGVFVGWPASGVQVMIGRSAELDEREGPGAAGTAGGGGGGDGSSGVDSVSSCAPHAVGEVLTRGPHVMAGYWRDAAATTQALRPGGWLRTGDLGYLAADGGLWLMGRAKDMIKSGGENVFAPQVETALGTHPAVAAVAVVGLPDERLGEQVAALVVLRDGWGFAGPCLEQPPQPAAHPASPTTAGTASTRVPDGNGTIPETAASGAMAAGAGGSVAGTTSLADLQAHCRAQGLAGFRLPRFAAAQWQPLPTNGSGKVQKPVVRERLAALRAGPVRSRM</sequence>
<dbReference type="SUPFAM" id="SSF56801">
    <property type="entry name" value="Acetyl-CoA synthetase-like"/>
    <property type="match status" value="1"/>
</dbReference>
<dbReference type="InterPro" id="IPR025110">
    <property type="entry name" value="AMP-bd_C"/>
</dbReference>
<organism evidence="4 5">
    <name type="scientific">Tetrabaena socialis</name>
    <dbReference type="NCBI Taxonomy" id="47790"/>
    <lineage>
        <taxon>Eukaryota</taxon>
        <taxon>Viridiplantae</taxon>
        <taxon>Chlorophyta</taxon>
        <taxon>core chlorophytes</taxon>
        <taxon>Chlorophyceae</taxon>
        <taxon>CS clade</taxon>
        <taxon>Chlamydomonadales</taxon>
        <taxon>Tetrabaenaceae</taxon>
        <taxon>Tetrabaena</taxon>
    </lineage>
</organism>
<name>A0A2J8ACN8_9CHLO</name>
<keyword evidence="5" id="KW-1185">Reference proteome</keyword>
<dbReference type="Gene3D" id="3.40.50.12780">
    <property type="entry name" value="N-terminal domain of ligase-like"/>
    <property type="match status" value="2"/>
</dbReference>
<dbReference type="AlphaFoldDB" id="A0A2J8ACN8"/>
<dbReference type="Pfam" id="PF00501">
    <property type="entry name" value="AMP-binding"/>
    <property type="match status" value="2"/>
</dbReference>
<comment type="caution">
    <text evidence="4">The sequence shown here is derived from an EMBL/GenBank/DDBJ whole genome shotgun (WGS) entry which is preliminary data.</text>
</comment>
<feature type="region of interest" description="Disordered" evidence="1">
    <location>
        <begin position="547"/>
        <end position="575"/>
    </location>
</feature>
<dbReference type="PANTHER" id="PTHR43201:SF32">
    <property type="entry name" value="2-SUCCINYLBENZOATE--COA LIGASE, CHLOROPLASTIC_PEROXISOMAL"/>
    <property type="match status" value="1"/>
</dbReference>
<dbReference type="OrthoDB" id="10253115at2759"/>
<dbReference type="Proteomes" id="UP000236333">
    <property type="component" value="Unassembled WGS sequence"/>
</dbReference>
<dbReference type="Gene3D" id="3.30.300.30">
    <property type="match status" value="1"/>
</dbReference>
<dbReference type="GO" id="GO:0031956">
    <property type="term" value="F:medium-chain fatty acid-CoA ligase activity"/>
    <property type="evidence" value="ECO:0007669"/>
    <property type="project" value="TreeGrafter"/>
</dbReference>
<dbReference type="EMBL" id="PGGS01000061">
    <property type="protein sequence ID" value="PNH10278.1"/>
    <property type="molecule type" value="Genomic_DNA"/>
</dbReference>
<feature type="compositionally biased region" description="Polar residues" evidence="1">
    <location>
        <begin position="178"/>
        <end position="189"/>
    </location>
</feature>
<gene>
    <name evidence="4" type="ORF">TSOC_002995</name>
</gene>
<dbReference type="Pfam" id="PF13193">
    <property type="entry name" value="AMP-binding_C"/>
    <property type="match status" value="1"/>
</dbReference>
<feature type="region of interest" description="Disordered" evidence="1">
    <location>
        <begin position="178"/>
        <end position="197"/>
    </location>
</feature>
<evidence type="ECO:0000313" key="4">
    <source>
        <dbReference type="EMBL" id="PNH10278.1"/>
    </source>
</evidence>
<feature type="region of interest" description="Disordered" evidence="1">
    <location>
        <begin position="229"/>
        <end position="268"/>
    </location>
</feature>
<dbReference type="InterPro" id="IPR045851">
    <property type="entry name" value="AMP-bd_C_sf"/>
</dbReference>
<feature type="region of interest" description="Disordered" evidence="1">
    <location>
        <begin position="692"/>
        <end position="719"/>
    </location>
</feature>
<dbReference type="InterPro" id="IPR042099">
    <property type="entry name" value="ANL_N_sf"/>
</dbReference>
<feature type="domain" description="AMP-dependent synthetase/ligase" evidence="2">
    <location>
        <begin position="15"/>
        <end position="118"/>
    </location>
</feature>
<evidence type="ECO:0000259" key="2">
    <source>
        <dbReference type="Pfam" id="PF00501"/>
    </source>
</evidence>
<dbReference type="CDD" id="cd04433">
    <property type="entry name" value="AFD_class_I"/>
    <property type="match status" value="1"/>
</dbReference>
<dbReference type="InterPro" id="IPR000873">
    <property type="entry name" value="AMP-dep_synth/lig_dom"/>
</dbReference>
<dbReference type="GO" id="GO:0006631">
    <property type="term" value="P:fatty acid metabolic process"/>
    <property type="evidence" value="ECO:0007669"/>
    <property type="project" value="TreeGrafter"/>
</dbReference>
<evidence type="ECO:0000259" key="3">
    <source>
        <dbReference type="Pfam" id="PF13193"/>
    </source>
</evidence>
<evidence type="ECO:0000256" key="1">
    <source>
        <dbReference type="SAM" id="MobiDB-lite"/>
    </source>
</evidence>
<evidence type="ECO:0000313" key="5">
    <source>
        <dbReference type="Proteomes" id="UP000236333"/>
    </source>
</evidence>
<proteinExistence type="predicted"/>
<feature type="domain" description="AMP-binding enzyme C-terminal" evidence="3">
    <location>
        <begin position="647"/>
        <end position="684"/>
    </location>
</feature>
<feature type="domain" description="AMP-dependent synthetase/ligase" evidence="2">
    <location>
        <begin position="242"/>
        <end position="482"/>
    </location>
</feature>
<reference evidence="4 5" key="1">
    <citation type="journal article" date="2017" name="Mol. Biol. Evol.">
        <title>The 4-celled Tetrabaena socialis nuclear genome reveals the essential components for genetic control of cell number at the origin of multicellularity in the volvocine lineage.</title>
        <authorList>
            <person name="Featherston J."/>
            <person name="Arakaki Y."/>
            <person name="Hanschen E.R."/>
            <person name="Ferris P.J."/>
            <person name="Michod R.E."/>
            <person name="Olson B.J.S.C."/>
            <person name="Nozaki H."/>
            <person name="Durand P.M."/>
        </authorList>
    </citation>
    <scope>NUCLEOTIDE SEQUENCE [LARGE SCALE GENOMIC DNA]</scope>
    <source>
        <strain evidence="4 5">NIES-571</strain>
    </source>
</reference>
<feature type="compositionally biased region" description="Low complexity" evidence="1">
    <location>
        <begin position="700"/>
        <end position="713"/>
    </location>
</feature>